<dbReference type="Proteomes" id="UP000199598">
    <property type="component" value="Unassembled WGS sequence"/>
</dbReference>
<dbReference type="RefSeq" id="WP_093519217.1">
    <property type="nucleotide sequence ID" value="NZ_FOSK01000005.1"/>
</dbReference>
<dbReference type="InterPro" id="IPR016181">
    <property type="entry name" value="Acyl_CoA_acyltransferase"/>
</dbReference>
<protein>
    <submittedName>
        <fullName evidence="2">Acetyltransferase, GNAT family</fullName>
    </submittedName>
</protein>
<evidence type="ECO:0000313" key="3">
    <source>
        <dbReference type="Proteomes" id="UP000199598"/>
    </source>
</evidence>
<organism evidence="2 3">
    <name type="scientific">Pseudovibrio ascidiaceicola</name>
    <dbReference type="NCBI Taxonomy" id="285279"/>
    <lineage>
        <taxon>Bacteria</taxon>
        <taxon>Pseudomonadati</taxon>
        <taxon>Pseudomonadota</taxon>
        <taxon>Alphaproteobacteria</taxon>
        <taxon>Hyphomicrobiales</taxon>
        <taxon>Stappiaceae</taxon>
        <taxon>Pseudovibrio</taxon>
    </lineage>
</organism>
<accession>A0A1I3ZCM5</accession>
<dbReference type="Gene3D" id="3.40.630.30">
    <property type="match status" value="1"/>
</dbReference>
<dbReference type="Pfam" id="PF13673">
    <property type="entry name" value="Acetyltransf_10"/>
    <property type="match status" value="1"/>
</dbReference>
<comment type="caution">
    <text evidence="2">The sequence shown here is derived from an EMBL/GenBank/DDBJ whole genome shotgun (WGS) entry which is preliminary data.</text>
</comment>
<proteinExistence type="predicted"/>
<gene>
    <name evidence="2" type="ORF">SAMN04488518_10524</name>
</gene>
<keyword evidence="3" id="KW-1185">Reference proteome</keyword>
<sequence length="157" mass="17370">MPIEIRPLKNSDAPDCARVFYDAVTIGAKEYYSEEQLAAWAGPAPAPERWSAKLHDMAGFVAVKDNSVIGFMTIDTKGYVEFAFTSPYHTRQGVGTAIYDQLQSWAEQRNISTLSADISIAAKAFFLHHGWQVEREQAPVVRGVALTNFLMTKTLAA</sequence>
<reference evidence="2 3" key="1">
    <citation type="submission" date="2016-10" db="EMBL/GenBank/DDBJ databases">
        <authorList>
            <person name="Varghese N."/>
            <person name="Submissions S."/>
        </authorList>
    </citation>
    <scope>NUCLEOTIDE SEQUENCE [LARGE SCALE GENOMIC DNA]</scope>
    <source>
        <strain evidence="2 3">DSM 16392</strain>
    </source>
</reference>
<dbReference type="PANTHER" id="PTHR43451:SF1">
    <property type="entry name" value="ACETYLTRANSFERASE"/>
    <property type="match status" value="1"/>
</dbReference>
<dbReference type="EMBL" id="FOSK01000005">
    <property type="protein sequence ID" value="SFK41874.1"/>
    <property type="molecule type" value="Genomic_DNA"/>
</dbReference>
<name>A0A1I3ZCM5_9HYPH</name>
<evidence type="ECO:0000259" key="1">
    <source>
        <dbReference type="PROSITE" id="PS51186"/>
    </source>
</evidence>
<dbReference type="InterPro" id="IPR052564">
    <property type="entry name" value="N-acetyltrans/Recomb-assoc"/>
</dbReference>
<dbReference type="CDD" id="cd04301">
    <property type="entry name" value="NAT_SF"/>
    <property type="match status" value="1"/>
</dbReference>
<dbReference type="SUPFAM" id="SSF55729">
    <property type="entry name" value="Acyl-CoA N-acyltransferases (Nat)"/>
    <property type="match status" value="1"/>
</dbReference>
<dbReference type="PROSITE" id="PS51186">
    <property type="entry name" value="GNAT"/>
    <property type="match status" value="1"/>
</dbReference>
<dbReference type="PANTHER" id="PTHR43451">
    <property type="entry name" value="ACETYLTRANSFERASE (GNAT) FAMILY PROTEIN"/>
    <property type="match status" value="1"/>
</dbReference>
<dbReference type="InterPro" id="IPR000182">
    <property type="entry name" value="GNAT_dom"/>
</dbReference>
<feature type="domain" description="N-acetyltransferase" evidence="1">
    <location>
        <begin position="3"/>
        <end position="156"/>
    </location>
</feature>
<evidence type="ECO:0000313" key="2">
    <source>
        <dbReference type="EMBL" id="SFK41874.1"/>
    </source>
</evidence>